<dbReference type="Proteomes" id="UP000288805">
    <property type="component" value="Unassembled WGS sequence"/>
</dbReference>
<evidence type="ECO:0000313" key="5">
    <source>
        <dbReference type="EMBL" id="RVW35029.1"/>
    </source>
</evidence>
<dbReference type="Pfam" id="PF13976">
    <property type="entry name" value="gag_pre-integrs"/>
    <property type="match status" value="1"/>
</dbReference>
<dbReference type="SUPFAM" id="SSF57756">
    <property type="entry name" value="Retrovirus zinc finger-like domains"/>
    <property type="match status" value="1"/>
</dbReference>
<protein>
    <submittedName>
        <fullName evidence="5">Retrovirus-related Pol polyprotein from transposon TNT 1-94</fullName>
    </submittedName>
</protein>
<feature type="region of interest" description="Disordered" evidence="2">
    <location>
        <begin position="356"/>
        <end position="379"/>
    </location>
</feature>
<evidence type="ECO:0000259" key="4">
    <source>
        <dbReference type="PROSITE" id="PS50994"/>
    </source>
</evidence>
<dbReference type="InterPro" id="IPR039537">
    <property type="entry name" value="Retrotran_Ty1/copia-like"/>
</dbReference>
<dbReference type="GO" id="GO:0015074">
    <property type="term" value="P:DNA integration"/>
    <property type="evidence" value="ECO:0007669"/>
    <property type="project" value="InterPro"/>
</dbReference>
<keyword evidence="1" id="KW-0862">Zinc</keyword>
<feature type="domain" description="CCHC-type" evidence="3">
    <location>
        <begin position="386"/>
        <end position="400"/>
    </location>
</feature>
<dbReference type="Pfam" id="PF00665">
    <property type="entry name" value="rve"/>
    <property type="match status" value="1"/>
</dbReference>
<dbReference type="AlphaFoldDB" id="A0A438DHY9"/>
<dbReference type="EMBL" id="QGNW01001615">
    <property type="protein sequence ID" value="RVW35029.1"/>
    <property type="molecule type" value="Genomic_DNA"/>
</dbReference>
<evidence type="ECO:0000256" key="2">
    <source>
        <dbReference type="SAM" id="MobiDB-lite"/>
    </source>
</evidence>
<dbReference type="PANTHER" id="PTHR42648:SF28">
    <property type="entry name" value="TRANSPOSON-ENCODED PROTEIN WITH RIBONUCLEASE H-LIKE AND RETROVIRUS ZINC FINGER-LIKE DOMAINS"/>
    <property type="match status" value="1"/>
</dbReference>
<dbReference type="InterPro" id="IPR001878">
    <property type="entry name" value="Znf_CCHC"/>
</dbReference>
<dbReference type="InterPro" id="IPR012337">
    <property type="entry name" value="RNaseH-like_sf"/>
</dbReference>
<evidence type="ECO:0000259" key="3">
    <source>
        <dbReference type="PROSITE" id="PS50158"/>
    </source>
</evidence>
<feature type="domain" description="Integrase catalytic" evidence="4">
    <location>
        <begin position="494"/>
        <end position="610"/>
    </location>
</feature>
<dbReference type="InterPro" id="IPR001584">
    <property type="entry name" value="Integrase_cat-core"/>
</dbReference>
<proteinExistence type="predicted"/>
<dbReference type="SUPFAM" id="SSF53098">
    <property type="entry name" value="Ribonuclease H-like"/>
    <property type="match status" value="1"/>
</dbReference>
<dbReference type="GO" id="GO:0003676">
    <property type="term" value="F:nucleic acid binding"/>
    <property type="evidence" value="ECO:0007669"/>
    <property type="project" value="InterPro"/>
</dbReference>
<keyword evidence="1" id="KW-0863">Zinc-finger</keyword>
<dbReference type="InterPro" id="IPR036397">
    <property type="entry name" value="RNaseH_sf"/>
</dbReference>
<dbReference type="InterPro" id="IPR025724">
    <property type="entry name" value="GAG-pre-integrase_dom"/>
</dbReference>
<comment type="caution">
    <text evidence="5">The sequence shown here is derived from an EMBL/GenBank/DDBJ whole genome shotgun (WGS) entry which is preliminary data.</text>
</comment>
<dbReference type="PROSITE" id="PS50994">
    <property type="entry name" value="INTEGRASE"/>
    <property type="match status" value="1"/>
</dbReference>
<dbReference type="PROSITE" id="PS50158">
    <property type="entry name" value="ZF_CCHC"/>
    <property type="match status" value="1"/>
</dbReference>
<dbReference type="PANTHER" id="PTHR42648">
    <property type="entry name" value="TRANSPOSASE, PUTATIVE-RELATED"/>
    <property type="match status" value="1"/>
</dbReference>
<evidence type="ECO:0000313" key="6">
    <source>
        <dbReference type="Proteomes" id="UP000288805"/>
    </source>
</evidence>
<organism evidence="5 6">
    <name type="scientific">Vitis vinifera</name>
    <name type="common">Grape</name>
    <dbReference type="NCBI Taxonomy" id="29760"/>
    <lineage>
        <taxon>Eukaryota</taxon>
        <taxon>Viridiplantae</taxon>
        <taxon>Streptophyta</taxon>
        <taxon>Embryophyta</taxon>
        <taxon>Tracheophyta</taxon>
        <taxon>Spermatophyta</taxon>
        <taxon>Magnoliopsida</taxon>
        <taxon>eudicotyledons</taxon>
        <taxon>Gunneridae</taxon>
        <taxon>Pentapetalae</taxon>
        <taxon>rosids</taxon>
        <taxon>Vitales</taxon>
        <taxon>Vitaceae</taxon>
        <taxon>Viteae</taxon>
        <taxon>Vitis</taxon>
    </lineage>
</organism>
<name>A0A438DHY9_VITVI</name>
<evidence type="ECO:0000256" key="1">
    <source>
        <dbReference type="PROSITE-ProRule" id="PRU00047"/>
    </source>
</evidence>
<gene>
    <name evidence="5" type="primary">POLX_277</name>
    <name evidence="5" type="ORF">CK203_079801</name>
</gene>
<accession>A0A438DHY9</accession>
<keyword evidence="1" id="KW-0479">Metal-binding</keyword>
<dbReference type="InterPro" id="IPR036875">
    <property type="entry name" value="Znf_CCHC_sf"/>
</dbReference>
<feature type="compositionally biased region" description="Low complexity" evidence="2">
    <location>
        <begin position="365"/>
        <end position="374"/>
    </location>
</feature>
<sequence length="610" mass="69503">MWSNTLTTSSTISLPLRLRSQQLLNGVARTTWYDGSHGYKDFKRKNGPELVCYYLQKHHLNKGRLEFGNQVFETDYNDRSHLGAVFGCFSGAVKAPLETPFWGCNQRHFQAPYQPHSGTTCSAIPTSFHASFCAGKRHPLGVPFRRYSQRLEVTSEDLLVGDVGSRKAPVRLFMPLMQVAPWLAGDEAIHKGGVLPSISDIRCEVPELRGDNFKIWKERILLQLGCMDIDYAIRKDEPHKITDTSTPKEILLYECWEKSNRFSVMYIKTKISAGIRGSIEQHENVRELLKAIDEQFVTSDKALASTLIMKFTSLKLTGIRGVREHIMEMRDIVAQLKKLEEGRLLMEHGESAMLVTQRKGKKGKSQASQKGKQQIPPKSDIKKDEKCFFCKKKGHVKKKCLKFQKWLEKKGYAKPKEASDNHNSLHVQTSIKRCVVNEDSSILWHRRLGHISIDKIKRLVNDGVLSTLDFTDFETCVDCIKGKQTNKSKRGATRSSTILEIIHTDICSLDMDSHGQKYFISFIDDLSRYMYLYILHNKNEALEAFKVFKAEVEKQYGKQIKIVRSDRGGEYYGRYLEDGQSPGSFAKFLQEHGIVAQYTMPGSPDQNGVA</sequence>
<reference evidence="5 6" key="1">
    <citation type="journal article" date="2018" name="PLoS Genet.">
        <title>Population sequencing reveals clonal diversity and ancestral inbreeding in the grapevine cultivar Chardonnay.</title>
        <authorList>
            <person name="Roach M.J."/>
            <person name="Johnson D.L."/>
            <person name="Bohlmann J."/>
            <person name="van Vuuren H.J."/>
            <person name="Jones S.J."/>
            <person name="Pretorius I.S."/>
            <person name="Schmidt S.A."/>
            <person name="Borneman A.R."/>
        </authorList>
    </citation>
    <scope>NUCLEOTIDE SEQUENCE [LARGE SCALE GENOMIC DNA]</scope>
    <source>
        <strain evidence="6">cv. Chardonnay</strain>
        <tissue evidence="5">Leaf</tissue>
    </source>
</reference>
<dbReference type="Gene3D" id="3.30.420.10">
    <property type="entry name" value="Ribonuclease H-like superfamily/Ribonuclease H"/>
    <property type="match status" value="1"/>
</dbReference>
<dbReference type="GO" id="GO:0008270">
    <property type="term" value="F:zinc ion binding"/>
    <property type="evidence" value="ECO:0007669"/>
    <property type="project" value="UniProtKB-KW"/>
</dbReference>